<protein>
    <submittedName>
        <fullName evidence="2">Uncharacterized protein</fullName>
    </submittedName>
</protein>
<dbReference type="EMBL" id="DVJI01000008">
    <property type="protein sequence ID" value="HIS70634.1"/>
    <property type="molecule type" value="Genomic_DNA"/>
</dbReference>
<name>A0A9D1FFA9_9PROT</name>
<proteinExistence type="predicted"/>
<keyword evidence="1" id="KW-0472">Membrane</keyword>
<feature type="transmembrane region" description="Helical" evidence="1">
    <location>
        <begin position="12"/>
        <end position="31"/>
    </location>
</feature>
<evidence type="ECO:0000256" key="1">
    <source>
        <dbReference type="SAM" id="Phobius"/>
    </source>
</evidence>
<gene>
    <name evidence="2" type="ORF">IAD02_01445</name>
</gene>
<organism evidence="2 3">
    <name type="scientific">Candidatus Enterousia intestinigallinarum</name>
    <dbReference type="NCBI Taxonomy" id="2840790"/>
    <lineage>
        <taxon>Bacteria</taxon>
        <taxon>Pseudomonadati</taxon>
        <taxon>Pseudomonadota</taxon>
        <taxon>Alphaproteobacteria</taxon>
        <taxon>Candidatus Enterousia</taxon>
    </lineage>
</organism>
<keyword evidence="1" id="KW-1133">Transmembrane helix</keyword>
<dbReference type="Proteomes" id="UP000886742">
    <property type="component" value="Unassembled WGS sequence"/>
</dbReference>
<dbReference type="AlphaFoldDB" id="A0A9D1FFA9"/>
<reference evidence="2" key="1">
    <citation type="submission" date="2020-10" db="EMBL/GenBank/DDBJ databases">
        <authorList>
            <person name="Gilroy R."/>
        </authorList>
    </citation>
    <scope>NUCLEOTIDE SEQUENCE</scope>
    <source>
        <strain evidence="2">ChiGjej3B3-5194</strain>
    </source>
</reference>
<comment type="caution">
    <text evidence="2">The sequence shown here is derived from an EMBL/GenBank/DDBJ whole genome shotgun (WGS) entry which is preliminary data.</text>
</comment>
<evidence type="ECO:0000313" key="3">
    <source>
        <dbReference type="Proteomes" id="UP000886742"/>
    </source>
</evidence>
<reference evidence="2" key="2">
    <citation type="journal article" date="2021" name="PeerJ">
        <title>Extensive microbial diversity within the chicken gut microbiome revealed by metagenomics and culture.</title>
        <authorList>
            <person name="Gilroy R."/>
            <person name="Ravi A."/>
            <person name="Getino M."/>
            <person name="Pursley I."/>
            <person name="Horton D.L."/>
            <person name="Alikhan N.F."/>
            <person name="Baker D."/>
            <person name="Gharbi K."/>
            <person name="Hall N."/>
            <person name="Watson M."/>
            <person name="Adriaenssens E.M."/>
            <person name="Foster-Nyarko E."/>
            <person name="Jarju S."/>
            <person name="Secka A."/>
            <person name="Antonio M."/>
            <person name="Oren A."/>
            <person name="Chaudhuri R.R."/>
            <person name="La Ragione R."/>
            <person name="Hildebrand F."/>
            <person name="Pallen M.J."/>
        </authorList>
    </citation>
    <scope>NUCLEOTIDE SEQUENCE</scope>
    <source>
        <strain evidence="2">ChiGjej3B3-5194</strain>
    </source>
</reference>
<keyword evidence="1" id="KW-0812">Transmembrane</keyword>
<evidence type="ECO:0000313" key="2">
    <source>
        <dbReference type="EMBL" id="HIS70634.1"/>
    </source>
</evidence>
<sequence>MRNRNQSGNIALNIMLIVMFVIIAVLIYILAGGPLPSVGRVGGVQSPTMSATSQITTGVAASGEFTDGLTNPDFSEQYQLDEFGAGVAARDIFDRDVDGDGRRDRITRTRNENGTSHAYYQYKIELNRGGEFVDITPSGFRTVEGAECALQKLQFVFRPEFRAIKISRDWDTSWDTPTMATRTVYAFNNGQLVEIESTPLKIICDVTDLF</sequence>
<accession>A0A9D1FFA9</accession>